<dbReference type="InterPro" id="IPR005467">
    <property type="entry name" value="His_kinase_dom"/>
</dbReference>
<dbReference type="InterPro" id="IPR036890">
    <property type="entry name" value="HATPase_C_sf"/>
</dbReference>
<accession>A0A222FG74</accession>
<dbReference type="OrthoDB" id="9764438at2"/>
<name>A0A222FG74_9GAMM</name>
<dbReference type="PROSITE" id="PS50109">
    <property type="entry name" value="HIS_KIN"/>
    <property type="match status" value="1"/>
</dbReference>
<dbReference type="RefSeq" id="WP_094059199.1">
    <property type="nucleotide sequence ID" value="NZ_CP022530.1"/>
</dbReference>
<dbReference type="KEGG" id="bsan:CHH28_04580"/>
<evidence type="ECO:0000256" key="7">
    <source>
        <dbReference type="SAM" id="Phobius"/>
    </source>
</evidence>
<keyword evidence="7" id="KW-0812">Transmembrane</keyword>
<evidence type="ECO:0000259" key="8">
    <source>
        <dbReference type="PROSITE" id="PS50109"/>
    </source>
</evidence>
<dbReference type="Pfam" id="PF02518">
    <property type="entry name" value="HATPase_c"/>
    <property type="match status" value="1"/>
</dbReference>
<dbReference type="InterPro" id="IPR036097">
    <property type="entry name" value="HisK_dim/P_sf"/>
</dbReference>
<dbReference type="GO" id="GO:0000155">
    <property type="term" value="F:phosphorelay sensor kinase activity"/>
    <property type="evidence" value="ECO:0007669"/>
    <property type="project" value="InterPro"/>
</dbReference>
<evidence type="ECO:0000256" key="5">
    <source>
        <dbReference type="ARBA" id="ARBA00022777"/>
    </source>
</evidence>
<evidence type="ECO:0000256" key="1">
    <source>
        <dbReference type="ARBA" id="ARBA00000085"/>
    </source>
</evidence>
<dbReference type="PRINTS" id="PR00344">
    <property type="entry name" value="BCTRLSENSOR"/>
</dbReference>
<feature type="domain" description="Histidine kinase" evidence="8">
    <location>
        <begin position="239"/>
        <end position="453"/>
    </location>
</feature>
<dbReference type="Gene3D" id="3.30.565.10">
    <property type="entry name" value="Histidine kinase-like ATPase, C-terminal domain"/>
    <property type="match status" value="1"/>
</dbReference>
<feature type="transmembrane region" description="Helical" evidence="7">
    <location>
        <begin position="61"/>
        <end position="85"/>
    </location>
</feature>
<evidence type="ECO:0000256" key="4">
    <source>
        <dbReference type="ARBA" id="ARBA00022679"/>
    </source>
</evidence>
<feature type="transmembrane region" description="Helical" evidence="7">
    <location>
        <begin position="92"/>
        <end position="109"/>
    </location>
</feature>
<keyword evidence="5" id="KW-0418">Kinase</keyword>
<evidence type="ECO:0000256" key="2">
    <source>
        <dbReference type="ARBA" id="ARBA00012438"/>
    </source>
</evidence>
<keyword evidence="7" id="KW-0472">Membrane</keyword>
<dbReference type="EMBL" id="CP022530">
    <property type="protein sequence ID" value="ASP37998.1"/>
    <property type="molecule type" value="Genomic_DNA"/>
</dbReference>
<protein>
    <recommendedName>
        <fullName evidence="2">histidine kinase</fullName>
        <ecNumber evidence="2">2.7.13.3</ecNumber>
    </recommendedName>
</protein>
<reference evidence="10 11" key="1">
    <citation type="submission" date="2017-07" db="EMBL/GenBank/DDBJ databases">
        <title>Annotated genome sequence of Bacterioplanes sanyensis isolated from Red Sea.</title>
        <authorList>
            <person name="Rehman Z.U."/>
        </authorList>
    </citation>
    <scope>NUCLEOTIDE SEQUENCE [LARGE SCALE GENOMIC DNA]</scope>
    <source>
        <strain evidence="10 11">NV9</strain>
    </source>
</reference>
<evidence type="ECO:0000256" key="6">
    <source>
        <dbReference type="PROSITE-ProRule" id="PRU00169"/>
    </source>
</evidence>
<dbReference type="SMART" id="SM00388">
    <property type="entry name" value="HisKA"/>
    <property type="match status" value="1"/>
</dbReference>
<dbReference type="Gene3D" id="1.10.287.130">
    <property type="match status" value="1"/>
</dbReference>
<feature type="transmembrane region" description="Helical" evidence="7">
    <location>
        <begin position="6"/>
        <end position="25"/>
    </location>
</feature>
<dbReference type="InterPro" id="IPR004358">
    <property type="entry name" value="Sig_transdc_His_kin-like_C"/>
</dbReference>
<keyword evidence="3 6" id="KW-0597">Phosphoprotein</keyword>
<dbReference type="CDD" id="cd00082">
    <property type="entry name" value="HisKA"/>
    <property type="match status" value="1"/>
</dbReference>
<dbReference type="SUPFAM" id="SSF52172">
    <property type="entry name" value="CheY-like"/>
    <property type="match status" value="1"/>
</dbReference>
<feature type="transmembrane region" description="Helical" evidence="7">
    <location>
        <begin position="187"/>
        <end position="210"/>
    </location>
</feature>
<dbReference type="EC" id="2.7.13.3" evidence="2"/>
<dbReference type="PANTHER" id="PTHR43047:SF72">
    <property type="entry name" value="OSMOSENSING HISTIDINE PROTEIN KINASE SLN1"/>
    <property type="match status" value="1"/>
</dbReference>
<evidence type="ECO:0000256" key="3">
    <source>
        <dbReference type="ARBA" id="ARBA00022553"/>
    </source>
</evidence>
<dbReference type="InterPro" id="IPR003661">
    <property type="entry name" value="HisK_dim/P_dom"/>
</dbReference>
<dbReference type="Pfam" id="PF00072">
    <property type="entry name" value="Response_reg"/>
    <property type="match status" value="1"/>
</dbReference>
<keyword evidence="7" id="KW-1133">Transmembrane helix</keyword>
<dbReference type="AlphaFoldDB" id="A0A222FG74"/>
<dbReference type="SMART" id="SM00387">
    <property type="entry name" value="HATPase_c"/>
    <property type="match status" value="1"/>
</dbReference>
<sequence length="705" mass="79088">MGPAFYYQSFAMMSMACAVFLWPLYLLNRQQPAMRPWLIASICLPMGPLLLPLQIEGHLWWGVTFANHCLMAWTMLTMAGVLTYCGWPKKTTWQLSLLLTLSFSLPFNYYTWIDFDTRARIIIYSLMYIVAYSISAYVVSHRFGWRTGRYGVNLMFAMCLLMVVIMLVRLTTVLFDTTFHTIMDGRLINLAVSSVGYFVCYGLVLSYALLMQEDRQLELALLQQQAQHNAAAKSRFLATLSHELRTPLNAIAGLAEGLQSRRPEPGIRQDCSAIIDHAMGLSQLARDVLVQSEQEHSESHRPQQVVMLDSWLRCLVAGLQPLVQRPEVSLRLECDQKLGCRRIDSVRLRQVLTNLISNAVKYTEAGEVVVSAQSTGAQTVLFAVKDTGRGIAKEDIQRLLLPFTRAEKVRDLEGSGLGLSLAQQWLRQMDSRLQCESEAGRGSRFSFSLALIHDDEELAAEAVPLDVPLAVLVVEDVLLNRDLIVNQLRQLGHWVASVGSLAEARQHRRQHHVDVIILDMNLPDGDGLSLLPWLSEQRLMTDVIAFTADNSQQRHQRLVQAGVDSVLTKPLTIAALADALRPLQEEKLDPLINHELLEQTRRYMPPDLWPQQLQQSLTALLACVPLPIGVEAMRPVIHRIASQSASLGLSRVMSMALNLLDQDGPIQSSQCIALEQLLVFSVERLREQGTVGDHARTDTDLTVRG</sequence>
<feature type="domain" description="Response regulatory" evidence="9">
    <location>
        <begin position="470"/>
        <end position="584"/>
    </location>
</feature>
<dbReference type="SUPFAM" id="SSF55874">
    <property type="entry name" value="ATPase domain of HSP90 chaperone/DNA topoisomerase II/histidine kinase"/>
    <property type="match status" value="1"/>
</dbReference>
<dbReference type="InterPro" id="IPR011006">
    <property type="entry name" value="CheY-like_superfamily"/>
</dbReference>
<keyword evidence="4" id="KW-0808">Transferase</keyword>
<feature type="transmembrane region" description="Helical" evidence="7">
    <location>
        <begin position="37"/>
        <end position="55"/>
    </location>
</feature>
<dbReference type="GO" id="GO:0009927">
    <property type="term" value="F:histidine phosphotransfer kinase activity"/>
    <property type="evidence" value="ECO:0007669"/>
    <property type="project" value="TreeGrafter"/>
</dbReference>
<dbReference type="PANTHER" id="PTHR43047">
    <property type="entry name" value="TWO-COMPONENT HISTIDINE PROTEIN KINASE"/>
    <property type="match status" value="1"/>
</dbReference>
<comment type="catalytic activity">
    <reaction evidence="1">
        <text>ATP + protein L-histidine = ADP + protein N-phospho-L-histidine.</text>
        <dbReference type="EC" id="2.7.13.3"/>
    </reaction>
</comment>
<keyword evidence="11" id="KW-1185">Reference proteome</keyword>
<proteinExistence type="predicted"/>
<feature type="modified residue" description="4-aspartylphosphate" evidence="6">
    <location>
        <position position="519"/>
    </location>
</feature>
<dbReference type="Proteomes" id="UP000202440">
    <property type="component" value="Chromosome"/>
</dbReference>
<dbReference type="SUPFAM" id="SSF47384">
    <property type="entry name" value="Homodimeric domain of signal transducing histidine kinase"/>
    <property type="match status" value="1"/>
</dbReference>
<dbReference type="InterPro" id="IPR001789">
    <property type="entry name" value="Sig_transdc_resp-reg_receiver"/>
</dbReference>
<feature type="transmembrane region" description="Helical" evidence="7">
    <location>
        <begin position="152"/>
        <end position="175"/>
    </location>
</feature>
<organism evidence="10 11">
    <name type="scientific">Bacterioplanes sanyensis</name>
    <dbReference type="NCBI Taxonomy" id="1249553"/>
    <lineage>
        <taxon>Bacteria</taxon>
        <taxon>Pseudomonadati</taxon>
        <taxon>Pseudomonadota</taxon>
        <taxon>Gammaproteobacteria</taxon>
        <taxon>Oceanospirillales</taxon>
        <taxon>Oceanospirillaceae</taxon>
        <taxon>Bacterioplanes</taxon>
    </lineage>
</organism>
<feature type="transmembrane region" description="Helical" evidence="7">
    <location>
        <begin position="121"/>
        <end position="140"/>
    </location>
</feature>
<evidence type="ECO:0000259" key="9">
    <source>
        <dbReference type="PROSITE" id="PS50110"/>
    </source>
</evidence>
<dbReference type="CDD" id="cd00156">
    <property type="entry name" value="REC"/>
    <property type="match status" value="1"/>
</dbReference>
<dbReference type="Gene3D" id="3.40.50.2300">
    <property type="match status" value="1"/>
</dbReference>
<dbReference type="GO" id="GO:0005886">
    <property type="term" value="C:plasma membrane"/>
    <property type="evidence" value="ECO:0007669"/>
    <property type="project" value="TreeGrafter"/>
</dbReference>
<evidence type="ECO:0000313" key="10">
    <source>
        <dbReference type="EMBL" id="ASP37998.1"/>
    </source>
</evidence>
<evidence type="ECO:0000313" key="11">
    <source>
        <dbReference type="Proteomes" id="UP000202440"/>
    </source>
</evidence>
<gene>
    <name evidence="10" type="ORF">CHH28_04580</name>
</gene>
<dbReference type="InterPro" id="IPR003594">
    <property type="entry name" value="HATPase_dom"/>
</dbReference>
<dbReference type="PROSITE" id="PS50110">
    <property type="entry name" value="RESPONSE_REGULATORY"/>
    <property type="match status" value="1"/>
</dbReference>
<dbReference type="Pfam" id="PF00512">
    <property type="entry name" value="HisKA"/>
    <property type="match status" value="1"/>
</dbReference>
<dbReference type="SMART" id="SM00448">
    <property type="entry name" value="REC"/>
    <property type="match status" value="1"/>
</dbReference>